<dbReference type="EMBL" id="UYWX01020906">
    <property type="protein sequence ID" value="VDM34448.1"/>
    <property type="molecule type" value="Genomic_DNA"/>
</dbReference>
<dbReference type="Proteomes" id="UP000274429">
    <property type="component" value="Unassembled WGS sequence"/>
</dbReference>
<evidence type="ECO:0000256" key="1">
    <source>
        <dbReference type="ARBA" id="ARBA00022679"/>
    </source>
</evidence>
<dbReference type="GO" id="GO:0005794">
    <property type="term" value="C:Golgi apparatus"/>
    <property type="evidence" value="ECO:0007669"/>
    <property type="project" value="TreeGrafter"/>
</dbReference>
<dbReference type="AlphaFoldDB" id="A0A0R3X7S8"/>
<dbReference type="PANTHER" id="PTHR11675">
    <property type="entry name" value="N-ACETYLGALACTOSAMINYLTRANSFERASE"/>
    <property type="match status" value="1"/>
</dbReference>
<feature type="domain" description="Galactosyltransferase C-terminal" evidence="4">
    <location>
        <begin position="367"/>
        <end position="427"/>
    </location>
</feature>
<dbReference type="Pfam" id="PF00535">
    <property type="entry name" value="Glycos_transf_2"/>
    <property type="match status" value="1"/>
</dbReference>
<dbReference type="InterPro" id="IPR029044">
    <property type="entry name" value="Nucleotide-diphossugar_trans"/>
</dbReference>
<organism evidence="7">
    <name type="scientific">Hydatigena taeniaeformis</name>
    <name type="common">Feline tapeworm</name>
    <name type="synonym">Taenia taeniaeformis</name>
    <dbReference type="NCBI Taxonomy" id="6205"/>
    <lineage>
        <taxon>Eukaryota</taxon>
        <taxon>Metazoa</taxon>
        <taxon>Spiralia</taxon>
        <taxon>Lophotrochozoa</taxon>
        <taxon>Platyhelminthes</taxon>
        <taxon>Cestoda</taxon>
        <taxon>Eucestoda</taxon>
        <taxon>Cyclophyllidea</taxon>
        <taxon>Taeniidae</taxon>
        <taxon>Hydatigera</taxon>
    </lineage>
</organism>
<dbReference type="InterPro" id="IPR027791">
    <property type="entry name" value="Galactosyl_T_C"/>
</dbReference>
<keyword evidence="1" id="KW-0808">Transferase</keyword>
<dbReference type="Pfam" id="PF02709">
    <property type="entry name" value="Glyco_transf_7C"/>
    <property type="match status" value="1"/>
</dbReference>
<dbReference type="WBParaSite" id="TTAC_0000960301-mRNA-1">
    <property type="protein sequence ID" value="TTAC_0000960301-mRNA-1"/>
    <property type="gene ID" value="TTAC_0000960301"/>
</dbReference>
<feature type="domain" description="Glycosyltransferase 2-like" evidence="3">
    <location>
        <begin position="193"/>
        <end position="295"/>
    </location>
</feature>
<reference evidence="5 6" key="2">
    <citation type="submission" date="2018-11" db="EMBL/GenBank/DDBJ databases">
        <authorList>
            <consortium name="Pathogen Informatics"/>
        </authorList>
    </citation>
    <scope>NUCLEOTIDE SEQUENCE [LARGE SCALE GENOMIC DNA]</scope>
</reference>
<dbReference type="Gene3D" id="3.90.550.10">
    <property type="entry name" value="Spore Coat Polysaccharide Biosynthesis Protein SpsA, Chain A"/>
    <property type="match status" value="1"/>
</dbReference>
<evidence type="ECO:0000259" key="3">
    <source>
        <dbReference type="Pfam" id="PF00535"/>
    </source>
</evidence>
<dbReference type="GO" id="GO:0006493">
    <property type="term" value="P:protein O-linked glycosylation"/>
    <property type="evidence" value="ECO:0007669"/>
    <property type="project" value="TreeGrafter"/>
</dbReference>
<protein>
    <submittedName>
        <fullName evidence="7">Glyco_trans_2-like domain-containing protein</fullName>
    </submittedName>
</protein>
<proteinExistence type="predicted"/>
<dbReference type="OrthoDB" id="429263at2759"/>
<dbReference type="InterPro" id="IPR001173">
    <property type="entry name" value="Glyco_trans_2-like"/>
</dbReference>
<dbReference type="GO" id="GO:0004653">
    <property type="term" value="F:polypeptide N-acetylgalactosaminyltransferase activity"/>
    <property type="evidence" value="ECO:0007669"/>
    <property type="project" value="TreeGrafter"/>
</dbReference>
<keyword evidence="2" id="KW-1015">Disulfide bond</keyword>
<evidence type="ECO:0000313" key="6">
    <source>
        <dbReference type="Proteomes" id="UP000274429"/>
    </source>
</evidence>
<sequence length="546" mass="61929">IDSSRVNFRRCLEAYSDYDSFVTEKKTPGERHFQIIQQLRLVQHSDFAALLTLHEVLKCNLDLLQDVYMRTSSIKSSATPQTFAEPKLYDSSAMLFMEENTLIEDFVLLLAGWAWSEVPVWGGASGGGVRRSDSGIVVGGRLASQQAFHCKVRENLGCKTFDNIGSKQSSECSRWLKETTSMLGKGVPQSIISIVIVAHNERKHILNYTIESLLENTSHALLKEVIVVDDCSQPAIDLSLYSFEIKVLVVRNTFRQGLIRSRIIGANEASGKVLVFADSHIRFDKGWLEPLVLRLLYFERFKSSPHLLVLSPFISAFTEDGQDYPATEYLRGGFDWGLTFVWEPMTDEEKDTLNTYGNQLNLTWLSLPRPSPVIAGSVIAVNRSRFMSFGAFDDQLEIWGGENIELSLRAWMCGGRVEIIPCSRVSHLFRSSHGYSFPKGKMATIMKNLKRVAMVWMQPSRNLQIDSVRHPIPPMALFYSSQQEALKIPVGDLTLRERLRQQLNCKDFAWFVESIYPDLRVKGNEVKLRDNAMIKTQLAKLVSKLR</sequence>
<accession>A0A0R3X7S8</accession>
<evidence type="ECO:0000256" key="2">
    <source>
        <dbReference type="ARBA" id="ARBA00023157"/>
    </source>
</evidence>
<evidence type="ECO:0000313" key="5">
    <source>
        <dbReference type="EMBL" id="VDM34448.1"/>
    </source>
</evidence>
<dbReference type="SUPFAM" id="SSF53448">
    <property type="entry name" value="Nucleotide-diphospho-sugar transferases"/>
    <property type="match status" value="1"/>
</dbReference>
<evidence type="ECO:0000313" key="7">
    <source>
        <dbReference type="WBParaSite" id="TTAC_0000960301-mRNA-1"/>
    </source>
</evidence>
<reference evidence="7" key="1">
    <citation type="submission" date="2017-02" db="UniProtKB">
        <authorList>
            <consortium name="WormBaseParasite"/>
        </authorList>
    </citation>
    <scope>IDENTIFICATION</scope>
</reference>
<dbReference type="PANTHER" id="PTHR11675:SF128">
    <property type="entry name" value="POLYPEPTIDE N-ACETYLGALACTOSAMINYLTRANSFERASE 13-RELATED"/>
    <property type="match status" value="1"/>
</dbReference>
<name>A0A0R3X7S8_HYDTA</name>
<dbReference type="STRING" id="6205.A0A0R3X7S8"/>
<gene>
    <name evidence="5" type="ORF">TTAC_LOCUS9588</name>
</gene>
<evidence type="ECO:0000259" key="4">
    <source>
        <dbReference type="Pfam" id="PF02709"/>
    </source>
</evidence>
<keyword evidence="6" id="KW-1185">Reference proteome</keyword>